<keyword evidence="3" id="KW-1185">Reference proteome</keyword>
<dbReference type="Pfam" id="PF17820">
    <property type="entry name" value="PDZ_6"/>
    <property type="match status" value="1"/>
</dbReference>
<dbReference type="InterPro" id="IPR014219">
    <property type="entry name" value="SpoIVB"/>
</dbReference>
<dbReference type="InterPro" id="IPR036034">
    <property type="entry name" value="PDZ_sf"/>
</dbReference>
<sequence length="441" mass="49206">MKQRWKRYLFYAVICLVLIAFLTPKLLTLIGFPEEFQIIQGRQQLLNINFPFSVYIRVHQGNKIKINGDEVSKDYFKVNLGKPLSIKSMALGKVNLEFNLFGVIPLRKAVVNVIPQVKVYPGGQSIGVILKSEGVLVVKNSHVLGTDNQKYYPAKKAGIEVGDRILAVNNQPVKGKESLAKLINYYGSKQKIIKLKLKRKDNLIIKELHPKKNKFGRYMIGLYIDDGATGVGTLSFYDPLSKKYGALGHMITAPNSRNKIMVSEGKIVKADISGIHQGSNGYPGEKLGTFFSNQDIIGKIRMNSRFGIYGRLNNIISNSFFPDPIPVATALQVKKGPAKIYTVIKGGAIEEFDVRIEKVFKQYHPKEKGLIVKVTDYDLLNMTGGIVQGMSGSPIVQNERLVGAVTHVFVDDSTRGYGILAEWMIQKSGIIQQKMTKKLEN</sequence>
<dbReference type="PROSITE" id="PS51494">
    <property type="entry name" value="SPOIVB"/>
    <property type="match status" value="1"/>
</dbReference>
<dbReference type="NCBIfam" id="TIGR02860">
    <property type="entry name" value="spore_IV_B"/>
    <property type="match status" value="1"/>
</dbReference>
<dbReference type="InterPro" id="IPR001478">
    <property type="entry name" value="PDZ"/>
</dbReference>
<evidence type="ECO:0000313" key="2">
    <source>
        <dbReference type="EMBL" id="SJZ85386.1"/>
    </source>
</evidence>
<gene>
    <name evidence="2" type="ORF">SAMN02745118_02001</name>
</gene>
<accession>A0A1T4P290</accession>
<dbReference type="Proteomes" id="UP000190625">
    <property type="component" value="Unassembled WGS sequence"/>
</dbReference>
<dbReference type="EMBL" id="FUWM01000017">
    <property type="protein sequence ID" value="SJZ85386.1"/>
    <property type="molecule type" value="Genomic_DNA"/>
</dbReference>
<dbReference type="Gene3D" id="2.30.42.10">
    <property type="match status" value="1"/>
</dbReference>
<feature type="domain" description="Peptidase S55" evidence="1">
    <location>
        <begin position="202"/>
        <end position="440"/>
    </location>
</feature>
<evidence type="ECO:0000259" key="1">
    <source>
        <dbReference type="PROSITE" id="PS51494"/>
    </source>
</evidence>
<dbReference type="RefSeq" id="WP_078810437.1">
    <property type="nucleotide sequence ID" value="NZ_FUWM01000017.1"/>
</dbReference>
<dbReference type="SUPFAM" id="SSF50156">
    <property type="entry name" value="PDZ domain-like"/>
    <property type="match status" value="1"/>
</dbReference>
<proteinExistence type="predicted"/>
<name>A0A1T4P290_9FIRM</name>
<dbReference type="OrthoDB" id="9765242at2"/>
<dbReference type="AlphaFoldDB" id="A0A1T4P290"/>
<dbReference type="STRING" id="142842.SAMN02745118_02001"/>
<dbReference type="InterPro" id="IPR041489">
    <property type="entry name" value="PDZ_6"/>
</dbReference>
<dbReference type="InterPro" id="IPR008763">
    <property type="entry name" value="Peptidase_S55"/>
</dbReference>
<protein>
    <submittedName>
        <fullName evidence="2">Stage IV sporulation protein B</fullName>
    </submittedName>
</protein>
<dbReference type="Pfam" id="PF05580">
    <property type="entry name" value="Peptidase_S55"/>
    <property type="match status" value="1"/>
</dbReference>
<organism evidence="2 3">
    <name type="scientific">Selenihalanaerobacter shriftii</name>
    <dbReference type="NCBI Taxonomy" id="142842"/>
    <lineage>
        <taxon>Bacteria</taxon>
        <taxon>Bacillati</taxon>
        <taxon>Bacillota</taxon>
        <taxon>Clostridia</taxon>
        <taxon>Halanaerobiales</taxon>
        <taxon>Halobacteroidaceae</taxon>
        <taxon>Selenihalanaerobacter</taxon>
    </lineage>
</organism>
<reference evidence="3" key="1">
    <citation type="submission" date="2017-02" db="EMBL/GenBank/DDBJ databases">
        <authorList>
            <person name="Varghese N."/>
            <person name="Submissions S."/>
        </authorList>
    </citation>
    <scope>NUCLEOTIDE SEQUENCE [LARGE SCALE GENOMIC DNA]</scope>
    <source>
        <strain evidence="3">ATCC BAA-73</strain>
    </source>
</reference>
<dbReference type="SMART" id="SM00228">
    <property type="entry name" value="PDZ"/>
    <property type="match status" value="1"/>
</dbReference>
<evidence type="ECO:0000313" key="3">
    <source>
        <dbReference type="Proteomes" id="UP000190625"/>
    </source>
</evidence>